<gene>
    <name evidence="5" type="ORF">SAMN05660748_2229</name>
</gene>
<dbReference type="RefSeq" id="WP_217991534.1">
    <property type="nucleotide sequence ID" value="NZ_OBQI01000003.1"/>
</dbReference>
<dbReference type="GO" id="GO:0003677">
    <property type="term" value="F:DNA binding"/>
    <property type="evidence" value="ECO:0007669"/>
    <property type="project" value="UniProtKB-KW"/>
</dbReference>
<dbReference type="InterPro" id="IPR036390">
    <property type="entry name" value="WH_DNA-bd_sf"/>
</dbReference>
<dbReference type="CDD" id="cd07377">
    <property type="entry name" value="WHTH_GntR"/>
    <property type="match status" value="1"/>
</dbReference>
<keyword evidence="2" id="KW-0238">DNA-binding</keyword>
<dbReference type="PRINTS" id="PR00035">
    <property type="entry name" value="HTHGNTR"/>
</dbReference>
<keyword evidence="3" id="KW-0804">Transcription</keyword>
<dbReference type="PANTHER" id="PTHR43537:SF5">
    <property type="entry name" value="UXU OPERON TRANSCRIPTIONAL REGULATOR"/>
    <property type="match status" value="1"/>
</dbReference>
<evidence type="ECO:0000256" key="3">
    <source>
        <dbReference type="ARBA" id="ARBA00023163"/>
    </source>
</evidence>
<proteinExistence type="predicted"/>
<dbReference type="SUPFAM" id="SSF48008">
    <property type="entry name" value="GntR ligand-binding domain-like"/>
    <property type="match status" value="1"/>
</dbReference>
<dbReference type="Pfam" id="PF00392">
    <property type="entry name" value="GntR"/>
    <property type="match status" value="1"/>
</dbReference>
<dbReference type="Gene3D" id="1.20.120.530">
    <property type="entry name" value="GntR ligand-binding domain-like"/>
    <property type="match status" value="1"/>
</dbReference>
<dbReference type="SMART" id="SM00895">
    <property type="entry name" value="FCD"/>
    <property type="match status" value="1"/>
</dbReference>
<evidence type="ECO:0000256" key="1">
    <source>
        <dbReference type="ARBA" id="ARBA00023015"/>
    </source>
</evidence>
<sequence length="238" mass="26062">MSDGVVPSNADLFQPVAVGRISQAIVHQVRALIRSGELGIGARLPSERELCERFEVSRVTVREALRVLEAGGLIDIRVGARGGAFVTAPTTRRIGEGITDLLSLSALSAVEVTEAREVFELGVVPLVCARATEEELDELVELCNEAERARDAGTYTVTMSFDFHLQIAAAAHNPALVMLMRSLREPVLMSLREAQHEGRQGVAEHRTFVEAVRARDPERAQRIMADHLQRTARRVAGH</sequence>
<organism evidence="5 6">
    <name type="scientific">Blastococcus aggregatus</name>
    <dbReference type="NCBI Taxonomy" id="38502"/>
    <lineage>
        <taxon>Bacteria</taxon>
        <taxon>Bacillati</taxon>
        <taxon>Actinomycetota</taxon>
        <taxon>Actinomycetes</taxon>
        <taxon>Geodermatophilales</taxon>
        <taxon>Geodermatophilaceae</taxon>
        <taxon>Blastococcus</taxon>
    </lineage>
</organism>
<dbReference type="InterPro" id="IPR000524">
    <property type="entry name" value="Tscrpt_reg_HTH_GntR"/>
</dbReference>
<dbReference type="Proteomes" id="UP000219435">
    <property type="component" value="Unassembled WGS sequence"/>
</dbReference>
<dbReference type="PROSITE" id="PS50949">
    <property type="entry name" value="HTH_GNTR"/>
    <property type="match status" value="1"/>
</dbReference>
<evidence type="ECO:0000313" key="6">
    <source>
        <dbReference type="Proteomes" id="UP000219435"/>
    </source>
</evidence>
<dbReference type="Gene3D" id="1.10.10.10">
    <property type="entry name" value="Winged helix-like DNA-binding domain superfamily/Winged helix DNA-binding domain"/>
    <property type="match status" value="1"/>
</dbReference>
<dbReference type="InterPro" id="IPR036388">
    <property type="entry name" value="WH-like_DNA-bd_sf"/>
</dbReference>
<dbReference type="InterPro" id="IPR008920">
    <property type="entry name" value="TF_FadR/GntR_C"/>
</dbReference>
<dbReference type="PANTHER" id="PTHR43537">
    <property type="entry name" value="TRANSCRIPTIONAL REGULATOR, GNTR FAMILY"/>
    <property type="match status" value="1"/>
</dbReference>
<dbReference type="EMBL" id="OBQI01000003">
    <property type="protein sequence ID" value="SOC49502.1"/>
    <property type="molecule type" value="Genomic_DNA"/>
</dbReference>
<name>A0A285V5U7_9ACTN</name>
<keyword evidence="6" id="KW-1185">Reference proteome</keyword>
<dbReference type="Pfam" id="PF07729">
    <property type="entry name" value="FCD"/>
    <property type="match status" value="1"/>
</dbReference>
<dbReference type="InterPro" id="IPR011711">
    <property type="entry name" value="GntR_C"/>
</dbReference>
<evidence type="ECO:0000259" key="4">
    <source>
        <dbReference type="PROSITE" id="PS50949"/>
    </source>
</evidence>
<dbReference type="SMART" id="SM00345">
    <property type="entry name" value="HTH_GNTR"/>
    <property type="match status" value="1"/>
</dbReference>
<evidence type="ECO:0000313" key="5">
    <source>
        <dbReference type="EMBL" id="SOC49502.1"/>
    </source>
</evidence>
<feature type="domain" description="HTH gntR-type" evidence="4">
    <location>
        <begin position="19"/>
        <end position="89"/>
    </location>
</feature>
<protein>
    <submittedName>
        <fullName evidence="5">Transcriptional regulator, GntR family</fullName>
    </submittedName>
</protein>
<accession>A0A285V5U7</accession>
<keyword evidence="1" id="KW-0805">Transcription regulation</keyword>
<dbReference type="SUPFAM" id="SSF46785">
    <property type="entry name" value="Winged helix' DNA-binding domain"/>
    <property type="match status" value="1"/>
</dbReference>
<reference evidence="6" key="1">
    <citation type="submission" date="2017-08" db="EMBL/GenBank/DDBJ databases">
        <authorList>
            <person name="Varghese N."/>
            <person name="Submissions S."/>
        </authorList>
    </citation>
    <scope>NUCLEOTIDE SEQUENCE [LARGE SCALE GENOMIC DNA]</scope>
    <source>
        <strain evidence="6">DSM 4725</strain>
    </source>
</reference>
<evidence type="ECO:0000256" key="2">
    <source>
        <dbReference type="ARBA" id="ARBA00023125"/>
    </source>
</evidence>
<dbReference type="AlphaFoldDB" id="A0A285V5U7"/>
<dbReference type="GO" id="GO:0003700">
    <property type="term" value="F:DNA-binding transcription factor activity"/>
    <property type="evidence" value="ECO:0007669"/>
    <property type="project" value="InterPro"/>
</dbReference>